<dbReference type="Gene3D" id="1.10.10.10">
    <property type="entry name" value="Winged helix-like DNA-binding domain superfamily/Winged helix DNA-binding domain"/>
    <property type="match status" value="1"/>
</dbReference>
<dbReference type="InterPro" id="IPR006630">
    <property type="entry name" value="La_HTH"/>
</dbReference>
<organism evidence="5 6">
    <name type="scientific">Linum trigynum</name>
    <dbReference type="NCBI Taxonomy" id="586398"/>
    <lineage>
        <taxon>Eukaryota</taxon>
        <taxon>Viridiplantae</taxon>
        <taxon>Streptophyta</taxon>
        <taxon>Embryophyta</taxon>
        <taxon>Tracheophyta</taxon>
        <taxon>Spermatophyta</taxon>
        <taxon>Magnoliopsida</taxon>
        <taxon>eudicotyledons</taxon>
        <taxon>Gunneridae</taxon>
        <taxon>Pentapetalae</taxon>
        <taxon>rosids</taxon>
        <taxon>fabids</taxon>
        <taxon>Malpighiales</taxon>
        <taxon>Linaceae</taxon>
        <taxon>Linum</taxon>
    </lineage>
</organism>
<protein>
    <recommendedName>
        <fullName evidence="4">HTH La-type RNA-binding domain-containing protein</fullName>
    </recommendedName>
</protein>
<dbReference type="SUPFAM" id="SSF46785">
    <property type="entry name" value="Winged helix' DNA-binding domain"/>
    <property type="match status" value="1"/>
</dbReference>
<dbReference type="GO" id="GO:0003723">
    <property type="term" value="F:RNA binding"/>
    <property type="evidence" value="ECO:0007669"/>
    <property type="project" value="UniProtKB-UniRule"/>
</dbReference>
<keyword evidence="6" id="KW-1185">Reference proteome</keyword>
<dbReference type="Pfam" id="PF05383">
    <property type="entry name" value="La"/>
    <property type="match status" value="1"/>
</dbReference>
<dbReference type="Proteomes" id="UP001497516">
    <property type="component" value="Chromosome 9"/>
</dbReference>
<evidence type="ECO:0000313" key="6">
    <source>
        <dbReference type="Proteomes" id="UP001497516"/>
    </source>
</evidence>
<dbReference type="CDD" id="cd07323">
    <property type="entry name" value="LAM"/>
    <property type="match status" value="1"/>
</dbReference>
<feature type="region of interest" description="Disordered" evidence="3">
    <location>
        <begin position="1"/>
        <end position="25"/>
    </location>
</feature>
<feature type="domain" description="HTH La-type RNA-binding" evidence="4">
    <location>
        <begin position="92"/>
        <end position="181"/>
    </location>
</feature>
<keyword evidence="1 2" id="KW-0694">RNA-binding</keyword>
<dbReference type="PANTHER" id="PTHR22792">
    <property type="entry name" value="LUPUS LA PROTEIN-RELATED"/>
    <property type="match status" value="1"/>
</dbReference>
<sequence length="183" mass="20629">MSFSSPESSSSAATTITVPPFRTRLPPQPYPGPAPPWFPPPPSNNFAPGPSFIGPPRPIPMPAMRPPLPLYHPRWWPLLRPALPNPVLYNWAAYASYIHSAIRNQVEYYFSKENLIKDLYLRKHMDGQGWVDIGLIAGFNRISRLTRDVNVVLDALRISSVVEVCDGKVRRRGDWSAWVITKG</sequence>
<dbReference type="PROSITE" id="PS50961">
    <property type="entry name" value="HTH_LA"/>
    <property type="match status" value="1"/>
</dbReference>
<evidence type="ECO:0000256" key="1">
    <source>
        <dbReference type="ARBA" id="ARBA00022884"/>
    </source>
</evidence>
<dbReference type="FunFam" id="1.10.10.10:FF:000131">
    <property type="entry name" value="la-related protein 1B isoform X2"/>
    <property type="match status" value="1"/>
</dbReference>
<dbReference type="InterPro" id="IPR045180">
    <property type="entry name" value="La_dom_prot"/>
</dbReference>
<evidence type="ECO:0000256" key="3">
    <source>
        <dbReference type="SAM" id="MobiDB-lite"/>
    </source>
</evidence>
<dbReference type="InterPro" id="IPR036388">
    <property type="entry name" value="WH-like_DNA-bd_sf"/>
</dbReference>
<proteinExistence type="predicted"/>
<reference evidence="5 6" key="1">
    <citation type="submission" date="2024-04" db="EMBL/GenBank/DDBJ databases">
        <authorList>
            <person name="Fracassetti M."/>
        </authorList>
    </citation>
    <scope>NUCLEOTIDE SEQUENCE [LARGE SCALE GENOMIC DNA]</scope>
</reference>
<evidence type="ECO:0000256" key="2">
    <source>
        <dbReference type="PROSITE-ProRule" id="PRU00332"/>
    </source>
</evidence>
<dbReference type="PANTHER" id="PTHR22792:SF132">
    <property type="entry name" value="LA-RELATED PROTEIN 1"/>
    <property type="match status" value="1"/>
</dbReference>
<accession>A0AAV2GSN6</accession>
<dbReference type="GO" id="GO:0005737">
    <property type="term" value="C:cytoplasm"/>
    <property type="evidence" value="ECO:0007669"/>
    <property type="project" value="UniProtKB-ARBA"/>
</dbReference>
<dbReference type="AlphaFoldDB" id="A0AAV2GSN6"/>
<feature type="compositionally biased region" description="Low complexity" evidence="3">
    <location>
        <begin position="1"/>
        <end position="11"/>
    </location>
</feature>
<dbReference type="InterPro" id="IPR036390">
    <property type="entry name" value="WH_DNA-bd_sf"/>
</dbReference>
<dbReference type="EMBL" id="OZ034822">
    <property type="protein sequence ID" value="CAL1413139.1"/>
    <property type="molecule type" value="Genomic_DNA"/>
</dbReference>
<dbReference type="SMART" id="SM00715">
    <property type="entry name" value="LA"/>
    <property type="match status" value="1"/>
</dbReference>
<gene>
    <name evidence="5" type="ORF">LTRI10_LOCUS52390</name>
</gene>
<name>A0AAV2GSN6_9ROSI</name>
<evidence type="ECO:0000313" key="5">
    <source>
        <dbReference type="EMBL" id="CAL1413139.1"/>
    </source>
</evidence>
<evidence type="ECO:0000259" key="4">
    <source>
        <dbReference type="PROSITE" id="PS50961"/>
    </source>
</evidence>